<feature type="transmembrane region" description="Helical" evidence="5">
    <location>
        <begin position="65"/>
        <end position="83"/>
    </location>
</feature>
<evidence type="ECO:0000256" key="3">
    <source>
        <dbReference type="ARBA" id="ARBA00022989"/>
    </source>
</evidence>
<dbReference type="Proteomes" id="UP000667802">
    <property type="component" value="Unassembled WGS sequence"/>
</dbReference>
<keyword evidence="4 5" id="KW-0472">Membrane</keyword>
<comment type="caution">
    <text evidence="7">The sequence shown here is derived from an EMBL/GenBank/DDBJ whole genome shotgun (WGS) entry which is preliminary data.</text>
</comment>
<evidence type="ECO:0000256" key="4">
    <source>
        <dbReference type="ARBA" id="ARBA00023136"/>
    </source>
</evidence>
<dbReference type="GO" id="GO:0016020">
    <property type="term" value="C:membrane"/>
    <property type="evidence" value="ECO:0007669"/>
    <property type="project" value="UniProtKB-SubCell"/>
</dbReference>
<evidence type="ECO:0000256" key="1">
    <source>
        <dbReference type="ARBA" id="ARBA00004141"/>
    </source>
</evidence>
<feature type="transmembrane region" description="Helical" evidence="5">
    <location>
        <begin position="392"/>
        <end position="410"/>
    </location>
</feature>
<proteinExistence type="predicted"/>
<feature type="transmembrane region" description="Helical" evidence="5">
    <location>
        <begin position="89"/>
        <end position="108"/>
    </location>
</feature>
<evidence type="ECO:0000256" key="2">
    <source>
        <dbReference type="ARBA" id="ARBA00022692"/>
    </source>
</evidence>
<keyword evidence="8" id="KW-1185">Reference proteome</keyword>
<dbReference type="InterPro" id="IPR007016">
    <property type="entry name" value="O-antigen_ligase-rel_domated"/>
</dbReference>
<feature type="domain" description="O-antigen ligase-related" evidence="6">
    <location>
        <begin position="222"/>
        <end position="367"/>
    </location>
</feature>
<keyword evidence="7" id="KW-0436">Ligase</keyword>
<reference evidence="8" key="1">
    <citation type="journal article" date="2021" name="Science">
        <title>Hunting the eagle killer: A cyanobacterial neurotoxin causes vacuolar myelinopathy.</title>
        <authorList>
            <person name="Breinlinger S."/>
            <person name="Phillips T.J."/>
            <person name="Haram B.N."/>
            <person name="Mares J."/>
            <person name="Martinez Yerena J.A."/>
            <person name="Hrouzek P."/>
            <person name="Sobotka R."/>
            <person name="Henderson W.M."/>
            <person name="Schmieder P."/>
            <person name="Williams S.M."/>
            <person name="Lauderdale J.D."/>
            <person name="Wilde H.D."/>
            <person name="Gerrin W."/>
            <person name="Kust A."/>
            <person name="Washington J.W."/>
            <person name="Wagner C."/>
            <person name="Geier B."/>
            <person name="Liebeke M."/>
            <person name="Enke H."/>
            <person name="Niedermeyer T.H.J."/>
            <person name="Wilde S.B."/>
        </authorList>
    </citation>
    <scope>NUCLEOTIDE SEQUENCE [LARGE SCALE GENOMIC DNA]</scope>
    <source>
        <strain evidence="8">Thurmond2011</strain>
    </source>
</reference>
<dbReference type="RefSeq" id="WP_208343521.1">
    <property type="nucleotide sequence ID" value="NZ_CAWQFN010000326.1"/>
</dbReference>
<organism evidence="7 8">
    <name type="scientific">Aetokthonos hydrillicola Thurmond2011</name>
    <dbReference type="NCBI Taxonomy" id="2712845"/>
    <lineage>
        <taxon>Bacteria</taxon>
        <taxon>Bacillati</taxon>
        <taxon>Cyanobacteriota</taxon>
        <taxon>Cyanophyceae</taxon>
        <taxon>Nostocales</taxon>
        <taxon>Hapalosiphonaceae</taxon>
        <taxon>Aetokthonos</taxon>
    </lineage>
</organism>
<feature type="transmembrane region" description="Helical" evidence="5">
    <location>
        <begin position="237"/>
        <end position="254"/>
    </location>
</feature>
<dbReference type="InterPro" id="IPR051533">
    <property type="entry name" value="WaaL-like"/>
</dbReference>
<dbReference type="GO" id="GO:0016874">
    <property type="term" value="F:ligase activity"/>
    <property type="evidence" value="ECO:0007669"/>
    <property type="project" value="UniProtKB-KW"/>
</dbReference>
<dbReference type="Pfam" id="PF04932">
    <property type="entry name" value="Wzy_C"/>
    <property type="match status" value="1"/>
</dbReference>
<comment type="subcellular location">
    <subcellularLocation>
        <location evidence="1">Membrane</location>
        <topology evidence="1">Multi-pass membrane protein</topology>
    </subcellularLocation>
</comment>
<feature type="transmembrane region" description="Helical" evidence="5">
    <location>
        <begin position="422"/>
        <end position="438"/>
    </location>
</feature>
<evidence type="ECO:0000313" key="8">
    <source>
        <dbReference type="Proteomes" id="UP000667802"/>
    </source>
</evidence>
<evidence type="ECO:0000256" key="5">
    <source>
        <dbReference type="SAM" id="Phobius"/>
    </source>
</evidence>
<feature type="transmembrane region" description="Helical" evidence="5">
    <location>
        <begin position="25"/>
        <end position="53"/>
    </location>
</feature>
<feature type="transmembrane region" description="Helical" evidence="5">
    <location>
        <begin position="261"/>
        <end position="282"/>
    </location>
</feature>
<name>A0AAP5I1I5_9CYAN</name>
<keyword evidence="2 5" id="KW-0812">Transmembrane</keyword>
<feature type="transmembrane region" description="Helical" evidence="5">
    <location>
        <begin position="212"/>
        <end position="231"/>
    </location>
</feature>
<feature type="transmembrane region" description="Helical" evidence="5">
    <location>
        <begin position="360"/>
        <end position="380"/>
    </location>
</feature>
<dbReference type="PANTHER" id="PTHR37422:SF13">
    <property type="entry name" value="LIPOPOLYSACCHARIDE BIOSYNTHESIS PROTEIN PA4999-RELATED"/>
    <property type="match status" value="1"/>
</dbReference>
<dbReference type="PANTHER" id="PTHR37422">
    <property type="entry name" value="TEICHURONIC ACID BIOSYNTHESIS PROTEIN TUAE"/>
    <property type="match status" value="1"/>
</dbReference>
<accession>A0AAP5I1I5</accession>
<protein>
    <submittedName>
        <fullName evidence="7">O-antigen ligase family protein</fullName>
    </submittedName>
</protein>
<dbReference type="AlphaFoldDB" id="A0AAP5I1I5"/>
<evidence type="ECO:0000313" key="7">
    <source>
        <dbReference type="EMBL" id="MDR9893423.1"/>
    </source>
</evidence>
<evidence type="ECO:0000259" key="6">
    <source>
        <dbReference type="Pfam" id="PF04932"/>
    </source>
</evidence>
<feature type="transmembrane region" description="Helical" evidence="5">
    <location>
        <begin position="120"/>
        <end position="142"/>
    </location>
</feature>
<feature type="transmembrane region" description="Helical" evidence="5">
    <location>
        <begin position="171"/>
        <end position="192"/>
    </location>
</feature>
<dbReference type="EMBL" id="JAALHA020000001">
    <property type="protein sequence ID" value="MDR9893423.1"/>
    <property type="molecule type" value="Genomic_DNA"/>
</dbReference>
<gene>
    <name evidence="7" type="ORF">G7B40_002315</name>
</gene>
<sequence>MQQITIKKLLFSQHPDPRLQFPWNLVQLGLVVFPLSPLLGLVGLIAAVIVTWLRRYEAIIRRRQILGFALLSVLLIITSCFAYDKKESFIGLSNFVPYFVVFGAYSTLIQTMRQLRQLSWIMVVMSVPVIIIGFGQLFLGWASSKQLESFLSVFGWVVLSGGNPPGRMASVFMYANTLAGYLLIVFILGFGLWLESYQQLRANKKFREISSLFPFLFLTMAVIGDFVGLILTDSRNAWAIAIFACLVYAIYQGWRILVAGVAGVVATVLLAAFAPLPIAQLFRKVVPVFFWARLNDQLYPNRAVGSLRATQWDFAWALTLQRPLTGWGLRNFTPLYLARTHEWLGHPHNLFLMLSCETGLINTVLFCSLIGWIFIGGVKLFQKLNVETEDKLILFSYLLIVVSLVLFNTVDVSLYDVRLNSLSWIVVSAIAGVTYCYNRRESLSSTTK</sequence>
<keyword evidence="3 5" id="KW-1133">Transmembrane helix</keyword>